<proteinExistence type="predicted"/>
<evidence type="ECO:0000256" key="1">
    <source>
        <dbReference type="ARBA" id="ARBA00000085"/>
    </source>
</evidence>
<dbReference type="Gene3D" id="3.30.565.10">
    <property type="entry name" value="Histidine kinase-like ATPase, C-terminal domain"/>
    <property type="match status" value="1"/>
</dbReference>
<dbReference type="EMBL" id="CP042344">
    <property type="protein sequence ID" value="QEA13094.1"/>
    <property type="molecule type" value="Genomic_DNA"/>
</dbReference>
<dbReference type="Pfam" id="PF13581">
    <property type="entry name" value="HATPase_c_2"/>
    <property type="match status" value="1"/>
</dbReference>
<keyword evidence="18" id="KW-1185">Reference proteome</keyword>
<dbReference type="RefSeq" id="WP_146912687.1">
    <property type="nucleotide sequence ID" value="NZ_CP042344.1"/>
</dbReference>
<feature type="transmembrane region" description="Helical" evidence="14">
    <location>
        <begin position="195"/>
        <end position="211"/>
    </location>
</feature>
<dbReference type="InterPro" id="IPR000014">
    <property type="entry name" value="PAS"/>
</dbReference>
<evidence type="ECO:0000256" key="9">
    <source>
        <dbReference type="ARBA" id="ARBA00022777"/>
    </source>
</evidence>
<gene>
    <name evidence="17" type="ORF">FOZ74_08640</name>
</gene>
<dbReference type="InterPro" id="IPR007895">
    <property type="entry name" value="MASE1"/>
</dbReference>
<feature type="domain" description="PAS" evidence="15">
    <location>
        <begin position="319"/>
        <end position="349"/>
    </location>
</feature>
<dbReference type="AlphaFoldDB" id="A0A5B8RWK7"/>
<comment type="catalytic activity">
    <reaction evidence="1">
        <text>ATP + protein L-histidine = ADP + protein N-phospho-L-histidine.</text>
        <dbReference type="EC" id="2.7.13.3"/>
    </reaction>
</comment>
<dbReference type="PANTHER" id="PTHR41523:SF8">
    <property type="entry name" value="ETHYLENE RESPONSE SENSOR PROTEIN"/>
    <property type="match status" value="1"/>
</dbReference>
<feature type="transmembrane region" description="Helical" evidence="14">
    <location>
        <begin position="83"/>
        <end position="102"/>
    </location>
</feature>
<feature type="transmembrane region" description="Helical" evidence="14">
    <location>
        <begin position="278"/>
        <end position="297"/>
    </location>
</feature>
<evidence type="ECO:0000259" key="16">
    <source>
        <dbReference type="PROSITE" id="PS50113"/>
    </source>
</evidence>
<dbReference type="PROSITE" id="PS50112">
    <property type="entry name" value="PAS"/>
    <property type="match status" value="1"/>
</dbReference>
<evidence type="ECO:0000256" key="4">
    <source>
        <dbReference type="ARBA" id="ARBA00022475"/>
    </source>
</evidence>
<feature type="transmembrane region" description="Helical" evidence="14">
    <location>
        <begin position="45"/>
        <end position="71"/>
    </location>
</feature>
<dbReference type="PROSITE" id="PS50113">
    <property type="entry name" value="PAC"/>
    <property type="match status" value="1"/>
</dbReference>
<dbReference type="Pfam" id="PF07568">
    <property type="entry name" value="HisKA_2"/>
    <property type="match status" value="1"/>
</dbReference>
<organism evidence="17 18">
    <name type="scientific">Comamonas flocculans</name>
    <dbReference type="NCBI Taxonomy" id="2597701"/>
    <lineage>
        <taxon>Bacteria</taxon>
        <taxon>Pseudomonadati</taxon>
        <taxon>Pseudomonadota</taxon>
        <taxon>Betaproteobacteria</taxon>
        <taxon>Burkholderiales</taxon>
        <taxon>Comamonadaceae</taxon>
        <taxon>Comamonas</taxon>
    </lineage>
</organism>
<evidence type="ECO:0000256" key="6">
    <source>
        <dbReference type="ARBA" id="ARBA00022679"/>
    </source>
</evidence>
<keyword evidence="4" id="KW-1003">Cell membrane</keyword>
<dbReference type="SUPFAM" id="SSF55874">
    <property type="entry name" value="ATPase domain of HSP90 chaperone/DNA topoisomerase II/histidine kinase"/>
    <property type="match status" value="1"/>
</dbReference>
<evidence type="ECO:0000256" key="12">
    <source>
        <dbReference type="ARBA" id="ARBA00023026"/>
    </source>
</evidence>
<evidence type="ECO:0000256" key="14">
    <source>
        <dbReference type="SAM" id="Phobius"/>
    </source>
</evidence>
<keyword evidence="12" id="KW-0843">Virulence</keyword>
<evidence type="ECO:0000313" key="17">
    <source>
        <dbReference type="EMBL" id="QEA13094.1"/>
    </source>
</evidence>
<feature type="transmembrane region" description="Helical" evidence="14">
    <location>
        <begin position="162"/>
        <end position="183"/>
    </location>
</feature>
<accession>A0A5B8RWK7</accession>
<dbReference type="GO" id="GO:0004673">
    <property type="term" value="F:protein histidine kinase activity"/>
    <property type="evidence" value="ECO:0007669"/>
    <property type="project" value="UniProtKB-EC"/>
</dbReference>
<feature type="transmembrane region" description="Helical" evidence="14">
    <location>
        <begin position="15"/>
        <end position="33"/>
    </location>
</feature>
<evidence type="ECO:0000256" key="10">
    <source>
        <dbReference type="ARBA" id="ARBA00022840"/>
    </source>
</evidence>
<dbReference type="Pfam" id="PF13426">
    <property type="entry name" value="PAS_9"/>
    <property type="match status" value="1"/>
</dbReference>
<dbReference type="PANTHER" id="PTHR41523">
    <property type="entry name" value="TWO-COMPONENT SYSTEM SENSOR PROTEIN"/>
    <property type="match status" value="1"/>
</dbReference>
<sequence length="631" mass="67310">MTEATALPSTAPQPSALHLAAAALMVLLAGQFVERILPGPGPILLFLPASGLALALVQIGGAKCLPAIFVGMLVSSLLTGQPLVQALLQAAGLVAMAGFVGYRLQRHPDFHLNQPSLNVLPQFLFWGCLVGGGIAALFWLCAGLLSGAWAGGHAMPMFWQAWMGHALGLLLVAVWVLSCRLALQTRQAPARWTEGALVWLLSIAFSLFIFGRDSSEFAHTPLANAYWIFLFIGWSSLRLGLLSTSSLLCLVALLALRGTLLQQGYFSRDLADANGFGYGSYMTILGTMALALSVYVHEHRRQQTGLRIAATAFETQKGLLITEASGRILRANAAARQMTGAPLQELVGRRPHFLYLRGGGAVDPAWFTPGDYRQGPLQVVHADASVTAVWAIVSPVWDEHGAIGHYVISLVDVSDFEAEQQRLRKAECAQRDALVREVHHRIKNNLQGIVGMLRALVHEHPQLGDAIGQVAAQVQSIAIVHGLQGKDAREQVCLAQLLLAIAHGLKQTRNADIEISADAASARLQLAAAEAVAVALVLHELMTNAIKHSPPGQDTVRVALAGDANGADITITNRGDWPTAGADTAAPPGQGLDLVRLLLPREGAVLTHNTHGGWVFARLALSAPVVYITND</sequence>
<keyword evidence="8" id="KW-0547">Nucleotide-binding</keyword>
<dbReference type="Gene3D" id="3.30.450.20">
    <property type="entry name" value="PAS domain"/>
    <property type="match status" value="1"/>
</dbReference>
<feature type="domain" description="PAC" evidence="16">
    <location>
        <begin position="373"/>
        <end position="425"/>
    </location>
</feature>
<evidence type="ECO:0000256" key="8">
    <source>
        <dbReference type="ARBA" id="ARBA00022741"/>
    </source>
</evidence>
<reference evidence="17 18" key="1">
    <citation type="submission" date="2019-07" db="EMBL/GenBank/DDBJ databases">
        <title>Complete genome sequence of Comamonas sp. NLF 7-7 isolated from livestock.</title>
        <authorList>
            <person name="Kim D.H."/>
            <person name="Kim J.G."/>
        </authorList>
    </citation>
    <scope>NUCLEOTIDE SEQUENCE [LARGE SCALE GENOMIC DNA]</scope>
    <source>
        <strain evidence="17 18">NLF 7-7</strain>
    </source>
</reference>
<dbReference type="Pfam" id="PF05231">
    <property type="entry name" value="MASE1"/>
    <property type="match status" value="1"/>
</dbReference>
<dbReference type="InterPro" id="IPR000700">
    <property type="entry name" value="PAS-assoc_C"/>
</dbReference>
<dbReference type="SUPFAM" id="SSF55785">
    <property type="entry name" value="PYP-like sensor domain (PAS domain)"/>
    <property type="match status" value="1"/>
</dbReference>
<comment type="subcellular location">
    <subcellularLocation>
        <location evidence="2">Cell membrane</location>
        <topology evidence="2">Multi-pass membrane protein</topology>
    </subcellularLocation>
</comment>
<protein>
    <recommendedName>
        <fullName evidence="3">histidine kinase</fullName>
        <ecNumber evidence="3">2.7.13.3</ecNumber>
    </recommendedName>
</protein>
<feature type="transmembrane region" description="Helical" evidence="14">
    <location>
        <begin position="123"/>
        <end position="150"/>
    </location>
</feature>
<evidence type="ECO:0000256" key="3">
    <source>
        <dbReference type="ARBA" id="ARBA00012438"/>
    </source>
</evidence>
<feature type="transmembrane region" description="Helical" evidence="14">
    <location>
        <begin position="247"/>
        <end position="266"/>
    </location>
</feature>
<dbReference type="InterPro" id="IPR035965">
    <property type="entry name" value="PAS-like_dom_sf"/>
</dbReference>
<evidence type="ECO:0000313" key="18">
    <source>
        <dbReference type="Proteomes" id="UP000321199"/>
    </source>
</evidence>
<keyword evidence="10" id="KW-0067">ATP-binding</keyword>
<evidence type="ECO:0000256" key="7">
    <source>
        <dbReference type="ARBA" id="ARBA00022692"/>
    </source>
</evidence>
<dbReference type="OrthoDB" id="9770795at2"/>
<keyword evidence="7 14" id="KW-0812">Transmembrane</keyword>
<keyword evidence="11 14" id="KW-1133">Transmembrane helix</keyword>
<evidence type="ECO:0000256" key="2">
    <source>
        <dbReference type="ARBA" id="ARBA00004651"/>
    </source>
</evidence>
<keyword evidence="9" id="KW-0418">Kinase</keyword>
<keyword evidence="5" id="KW-0597">Phosphoprotein</keyword>
<dbReference type="Proteomes" id="UP000321199">
    <property type="component" value="Chromosome"/>
</dbReference>
<dbReference type="KEGG" id="cof:FOZ74_08640"/>
<dbReference type="InterPro" id="IPR003594">
    <property type="entry name" value="HATPase_dom"/>
</dbReference>
<keyword evidence="13 14" id="KW-0472">Membrane</keyword>
<dbReference type="GO" id="GO:0005524">
    <property type="term" value="F:ATP binding"/>
    <property type="evidence" value="ECO:0007669"/>
    <property type="project" value="UniProtKB-KW"/>
</dbReference>
<dbReference type="GO" id="GO:0005886">
    <property type="term" value="C:plasma membrane"/>
    <property type="evidence" value="ECO:0007669"/>
    <property type="project" value="UniProtKB-SubCell"/>
</dbReference>
<evidence type="ECO:0000256" key="5">
    <source>
        <dbReference type="ARBA" id="ARBA00022553"/>
    </source>
</evidence>
<dbReference type="EC" id="2.7.13.3" evidence="3"/>
<name>A0A5B8RWK7_9BURK</name>
<dbReference type="CDD" id="cd00130">
    <property type="entry name" value="PAS"/>
    <property type="match status" value="1"/>
</dbReference>
<dbReference type="InterPro" id="IPR036890">
    <property type="entry name" value="HATPase_C_sf"/>
</dbReference>
<evidence type="ECO:0000259" key="15">
    <source>
        <dbReference type="PROSITE" id="PS50112"/>
    </source>
</evidence>
<evidence type="ECO:0000256" key="11">
    <source>
        <dbReference type="ARBA" id="ARBA00022989"/>
    </source>
</evidence>
<evidence type="ECO:0000256" key="13">
    <source>
        <dbReference type="ARBA" id="ARBA00023136"/>
    </source>
</evidence>
<keyword evidence="6" id="KW-0808">Transferase</keyword>
<dbReference type="InterPro" id="IPR011495">
    <property type="entry name" value="Sig_transdc_His_kin_sub2_dim/P"/>
</dbReference>